<evidence type="ECO:0000259" key="1">
    <source>
        <dbReference type="Pfam" id="PF18899"/>
    </source>
</evidence>
<keyword evidence="3" id="KW-1185">Reference proteome</keyword>
<sequence>MSSPEQARASQLRNIEAKTGQDLATIRAAVAVSGKAKHGEVRTWLMETYRLGYGDANTLAHFTSGTMGAAQPGEGGADPLDEIYTGKKAHLRPIHDAVMAAITSWGEFEVAPKKGYVALRRKKQFATLGPKTADRAEMGLNLKDDVASGRIVAQKPGGMCQYAVALTSPDDIDAELLAVIRRAWDAAG</sequence>
<dbReference type="RefSeq" id="WP_170031140.1">
    <property type="nucleotide sequence ID" value="NZ_JABDTL010000001.1"/>
</dbReference>
<reference evidence="2 3" key="1">
    <citation type="submission" date="2020-08" db="EMBL/GenBank/DDBJ databases">
        <title>Genomic Encyclopedia of Type Strains, Phase IV (KMG-IV): sequencing the most valuable type-strain genomes for metagenomic binning, comparative biology and taxonomic classification.</title>
        <authorList>
            <person name="Goeker M."/>
        </authorList>
    </citation>
    <scope>NUCLEOTIDE SEQUENCE [LARGE SCALE GENOMIC DNA]</scope>
    <source>
        <strain evidence="2 3">DSM 29007</strain>
    </source>
</reference>
<dbReference type="EMBL" id="JACHIA010000001">
    <property type="protein sequence ID" value="MBB6068770.1"/>
    <property type="molecule type" value="Genomic_DNA"/>
</dbReference>
<protein>
    <recommendedName>
        <fullName evidence="1">DUF5655 domain-containing protein</fullName>
    </recommendedName>
</protein>
<dbReference type="Pfam" id="PF14117">
    <property type="entry name" value="DUF4287"/>
    <property type="match status" value="1"/>
</dbReference>
<evidence type="ECO:0000313" key="2">
    <source>
        <dbReference type="EMBL" id="MBB6068770.1"/>
    </source>
</evidence>
<proteinExistence type="predicted"/>
<dbReference type="InterPro" id="IPR025629">
    <property type="entry name" value="DUF4287"/>
</dbReference>
<organism evidence="2 3">
    <name type="scientific">Longimicrobium terrae</name>
    <dbReference type="NCBI Taxonomy" id="1639882"/>
    <lineage>
        <taxon>Bacteria</taxon>
        <taxon>Pseudomonadati</taxon>
        <taxon>Gemmatimonadota</taxon>
        <taxon>Longimicrobiia</taxon>
        <taxon>Longimicrobiales</taxon>
        <taxon>Longimicrobiaceae</taxon>
        <taxon>Longimicrobium</taxon>
    </lineage>
</organism>
<dbReference type="Pfam" id="PF18899">
    <property type="entry name" value="DUF5655"/>
    <property type="match status" value="1"/>
</dbReference>
<name>A0A841GPB5_9BACT</name>
<dbReference type="InterPro" id="IPR043714">
    <property type="entry name" value="DUF5655"/>
</dbReference>
<feature type="domain" description="DUF5655" evidence="1">
    <location>
        <begin position="81"/>
        <end position="185"/>
    </location>
</feature>
<dbReference type="Proteomes" id="UP000582837">
    <property type="component" value="Unassembled WGS sequence"/>
</dbReference>
<accession>A0A841GPB5</accession>
<evidence type="ECO:0000313" key="3">
    <source>
        <dbReference type="Proteomes" id="UP000582837"/>
    </source>
</evidence>
<comment type="caution">
    <text evidence="2">The sequence shown here is derived from an EMBL/GenBank/DDBJ whole genome shotgun (WGS) entry which is preliminary data.</text>
</comment>
<gene>
    <name evidence="2" type="ORF">HNQ61_000381</name>
</gene>
<dbReference type="AlphaFoldDB" id="A0A841GPB5"/>